<name>A0A286X7N1_CAVPO</name>
<comment type="function">
    <text evidence="11">Possible taste receptor.</text>
</comment>
<dbReference type="InParanoid" id="A0A286X7N1"/>
<evidence type="ECO:0000313" key="16">
    <source>
        <dbReference type="Proteomes" id="UP000005447"/>
    </source>
</evidence>
<dbReference type="GO" id="GO:0004984">
    <property type="term" value="F:olfactory receptor activity"/>
    <property type="evidence" value="ECO:0007669"/>
    <property type="project" value="InterPro"/>
</dbReference>
<reference evidence="16" key="1">
    <citation type="journal article" date="2011" name="Nature">
        <title>A high-resolution map of human evolutionary constraint using 29 mammals.</title>
        <authorList>
            <person name="Lindblad-Toh K."/>
            <person name="Garber M."/>
            <person name="Zuk O."/>
            <person name="Lin M.F."/>
            <person name="Parker B.J."/>
            <person name="Washietl S."/>
            <person name="Kheradpour P."/>
            <person name="Ernst J."/>
            <person name="Jordan G."/>
            <person name="Mauceli E."/>
            <person name="Ward L.D."/>
            <person name="Lowe C.B."/>
            <person name="Holloway A.K."/>
            <person name="Clamp M."/>
            <person name="Gnerre S."/>
            <person name="Alfoldi J."/>
            <person name="Beal K."/>
            <person name="Chang J."/>
            <person name="Clawson H."/>
            <person name="Cuff J."/>
            <person name="Di Palma F."/>
            <person name="Fitzgerald S."/>
            <person name="Flicek P."/>
            <person name="Guttman M."/>
            <person name="Hubisz M.J."/>
            <person name="Jaffe D.B."/>
            <person name="Jungreis I."/>
            <person name="Kent W.J."/>
            <person name="Kostka D."/>
            <person name="Lara M."/>
            <person name="Martins A.L."/>
            <person name="Massingham T."/>
            <person name="Moltke I."/>
            <person name="Raney B.J."/>
            <person name="Rasmussen M.D."/>
            <person name="Robinson J."/>
            <person name="Stark A."/>
            <person name="Vilella A.J."/>
            <person name="Wen J."/>
            <person name="Xie X."/>
            <person name="Zody M.C."/>
            <person name="Baldwin J."/>
            <person name="Bloom T."/>
            <person name="Chin C.W."/>
            <person name="Heiman D."/>
            <person name="Nicol R."/>
            <person name="Nusbaum C."/>
            <person name="Young S."/>
            <person name="Wilkinson J."/>
            <person name="Worley K.C."/>
            <person name="Kovar C.L."/>
            <person name="Muzny D.M."/>
            <person name="Gibbs R.A."/>
            <person name="Cree A."/>
            <person name="Dihn H.H."/>
            <person name="Fowler G."/>
            <person name="Jhangiani S."/>
            <person name="Joshi V."/>
            <person name="Lee S."/>
            <person name="Lewis L.R."/>
            <person name="Nazareth L.V."/>
            <person name="Okwuonu G."/>
            <person name="Santibanez J."/>
            <person name="Warren W.C."/>
            <person name="Mardis E.R."/>
            <person name="Weinstock G.M."/>
            <person name="Wilson R.K."/>
            <person name="Delehaunty K."/>
            <person name="Dooling D."/>
            <person name="Fronik C."/>
            <person name="Fulton L."/>
            <person name="Fulton B."/>
            <person name="Graves T."/>
            <person name="Minx P."/>
            <person name="Sodergren E."/>
            <person name="Birney E."/>
            <person name="Margulies E.H."/>
            <person name="Herrero J."/>
            <person name="Green E.D."/>
            <person name="Haussler D."/>
            <person name="Siepel A."/>
            <person name="Goldman N."/>
            <person name="Pollard K.S."/>
            <person name="Pedersen J.S."/>
            <person name="Lander E.S."/>
            <person name="Kellis M."/>
        </authorList>
    </citation>
    <scope>NUCLEOTIDE SEQUENCE [LARGE SCALE GENOMIC DNA]</scope>
    <source>
        <strain evidence="16">2N</strain>
    </source>
</reference>
<comment type="subcellular location">
    <subcellularLocation>
        <location evidence="1">Cell membrane</location>
        <topology evidence="1">Multi-pass membrane protein</topology>
    </subcellularLocation>
</comment>
<feature type="transmembrane region" description="Helical" evidence="13">
    <location>
        <begin position="131"/>
        <end position="152"/>
    </location>
</feature>
<feature type="transmembrane region" description="Helical" evidence="13">
    <location>
        <begin position="255"/>
        <end position="275"/>
    </location>
</feature>
<evidence type="ECO:0000256" key="5">
    <source>
        <dbReference type="ARBA" id="ARBA00022725"/>
    </source>
</evidence>
<proteinExistence type="inferred from homology"/>
<dbReference type="EMBL" id="AAKN02035065">
    <property type="status" value="NOT_ANNOTATED_CDS"/>
    <property type="molecule type" value="Genomic_DNA"/>
</dbReference>
<keyword evidence="2" id="KW-1003">Cell membrane</keyword>
<evidence type="ECO:0000256" key="2">
    <source>
        <dbReference type="ARBA" id="ARBA00022475"/>
    </source>
</evidence>
<keyword evidence="9 12" id="KW-0675">Receptor</keyword>
<dbReference type="PROSITE" id="PS50262">
    <property type="entry name" value="G_PROTEIN_RECEP_F1_2"/>
    <property type="match status" value="1"/>
</dbReference>
<feature type="transmembrane region" description="Helical" evidence="13">
    <location>
        <begin position="91"/>
        <end position="111"/>
    </location>
</feature>
<dbReference type="FunCoup" id="A0A286X7N1">
    <property type="interactions" value="571"/>
</dbReference>
<feature type="transmembrane region" description="Helical" evidence="13">
    <location>
        <begin position="26"/>
        <end position="48"/>
    </location>
</feature>
<dbReference type="GeneTree" id="ENSGT01120000271834"/>
<evidence type="ECO:0000256" key="3">
    <source>
        <dbReference type="ARBA" id="ARBA00022606"/>
    </source>
</evidence>
<dbReference type="FunFam" id="1.20.1070.10:FF:000015">
    <property type="entry name" value="Olfactory receptor"/>
    <property type="match status" value="1"/>
</dbReference>
<dbReference type="AlphaFoldDB" id="A0A286X7N1"/>
<keyword evidence="7 12" id="KW-0297">G-protein coupled receptor</keyword>
<dbReference type="Proteomes" id="UP000005447">
    <property type="component" value="Unassembled WGS sequence"/>
</dbReference>
<comment type="similarity">
    <text evidence="12">Belongs to the G-protein coupled receptor 1 family.</text>
</comment>
<keyword evidence="6 13" id="KW-1133">Transmembrane helix</keyword>
<evidence type="ECO:0000256" key="11">
    <source>
        <dbReference type="ARBA" id="ARBA00053672"/>
    </source>
</evidence>
<evidence type="ECO:0000256" key="8">
    <source>
        <dbReference type="ARBA" id="ARBA00023136"/>
    </source>
</evidence>
<dbReference type="VEuPathDB" id="HostDB:ENSCPOG00000040472"/>
<evidence type="ECO:0000256" key="6">
    <source>
        <dbReference type="ARBA" id="ARBA00022989"/>
    </source>
</evidence>
<accession>A0A286X7N1</accession>
<sequence length="292" mass="33676">MTKDNHSLIIEFILIGFTDNPDQKTLLFILFFVIYLIRMVGNLGLVSLIYTERHLHTPMYIFLGNLALMDPFMLENFFLGTERFLSEGMAQFYFLCVAETADCFLLAAMAYDRYVVICSPLQYHSRMSKKLAYITGNLYPMIEVGFLFSFSFSGSHQVNHFFWDVLPLYRLSCVDLSINEMILYILTGSIQIFTIAIILISYFYTLFTIFRMKSKEGRGKTLPIWASHFLSVSISYGSLLFMYARPSSVDEGDKAIPVAIFYTLVPLLNPFIYSLRSKEVVNIMKAVMKKKI</sequence>
<evidence type="ECO:0000256" key="9">
    <source>
        <dbReference type="ARBA" id="ARBA00023170"/>
    </source>
</evidence>
<dbReference type="SUPFAM" id="SSF81321">
    <property type="entry name" value="Family A G protein-coupled receptor-like"/>
    <property type="match status" value="1"/>
</dbReference>
<dbReference type="InterPro" id="IPR000725">
    <property type="entry name" value="Olfact_rcpt"/>
</dbReference>
<dbReference type="PANTHER" id="PTHR48018">
    <property type="entry name" value="OLFACTORY RECEPTOR"/>
    <property type="match status" value="1"/>
</dbReference>
<dbReference type="Gene3D" id="1.20.1070.10">
    <property type="entry name" value="Rhodopsin 7-helix transmembrane proteins"/>
    <property type="match status" value="1"/>
</dbReference>
<dbReference type="Ensembl" id="ENSCPOT00000039865.1">
    <property type="protein sequence ID" value="ENSCPOP00000021436.1"/>
    <property type="gene ID" value="ENSCPOG00000040472.1"/>
</dbReference>
<feature type="transmembrane region" description="Helical" evidence="13">
    <location>
        <begin position="60"/>
        <end position="79"/>
    </location>
</feature>
<dbReference type="PROSITE" id="PS00237">
    <property type="entry name" value="G_PROTEIN_RECEP_F1_1"/>
    <property type="match status" value="1"/>
</dbReference>
<feature type="transmembrane region" description="Helical" evidence="13">
    <location>
        <begin position="222"/>
        <end position="243"/>
    </location>
</feature>
<dbReference type="InterPro" id="IPR000276">
    <property type="entry name" value="GPCR_Rhodpsn"/>
</dbReference>
<keyword evidence="16" id="KW-1185">Reference proteome</keyword>
<evidence type="ECO:0000256" key="13">
    <source>
        <dbReference type="SAM" id="Phobius"/>
    </source>
</evidence>
<keyword evidence="3" id="KW-0716">Sensory transduction</keyword>
<organism evidence="15 16">
    <name type="scientific">Cavia porcellus</name>
    <name type="common">Guinea pig</name>
    <dbReference type="NCBI Taxonomy" id="10141"/>
    <lineage>
        <taxon>Eukaryota</taxon>
        <taxon>Metazoa</taxon>
        <taxon>Chordata</taxon>
        <taxon>Craniata</taxon>
        <taxon>Vertebrata</taxon>
        <taxon>Euteleostomi</taxon>
        <taxon>Mammalia</taxon>
        <taxon>Eutheria</taxon>
        <taxon>Euarchontoglires</taxon>
        <taxon>Glires</taxon>
        <taxon>Rodentia</taxon>
        <taxon>Hystricomorpha</taxon>
        <taxon>Caviidae</taxon>
        <taxon>Cavia</taxon>
    </lineage>
</organism>
<keyword evidence="8 13" id="KW-0472">Membrane</keyword>
<feature type="transmembrane region" description="Helical" evidence="13">
    <location>
        <begin position="181"/>
        <end position="210"/>
    </location>
</feature>
<evidence type="ECO:0000256" key="10">
    <source>
        <dbReference type="ARBA" id="ARBA00023224"/>
    </source>
</evidence>
<gene>
    <name evidence="15" type="primary">OR5K3</name>
</gene>
<protein>
    <submittedName>
        <fullName evidence="15">Olfactory receptor family 5 subfamily K member 3</fullName>
    </submittedName>
</protein>
<reference evidence="15" key="2">
    <citation type="submission" date="2025-08" db="UniProtKB">
        <authorList>
            <consortium name="Ensembl"/>
        </authorList>
    </citation>
    <scope>IDENTIFICATION</scope>
    <source>
        <strain evidence="15">2N</strain>
    </source>
</reference>
<keyword evidence="5" id="KW-0552">Olfaction</keyword>
<evidence type="ECO:0000256" key="1">
    <source>
        <dbReference type="ARBA" id="ARBA00004651"/>
    </source>
</evidence>
<dbReference type="OMA" id="DACCGCA"/>
<reference evidence="15" key="3">
    <citation type="submission" date="2025-09" db="UniProtKB">
        <authorList>
            <consortium name="Ensembl"/>
        </authorList>
    </citation>
    <scope>IDENTIFICATION</scope>
    <source>
        <strain evidence="15">2N</strain>
    </source>
</reference>
<evidence type="ECO:0000259" key="14">
    <source>
        <dbReference type="PROSITE" id="PS50262"/>
    </source>
</evidence>
<evidence type="ECO:0000256" key="12">
    <source>
        <dbReference type="RuleBase" id="RU000688"/>
    </source>
</evidence>
<evidence type="ECO:0000256" key="7">
    <source>
        <dbReference type="ARBA" id="ARBA00023040"/>
    </source>
</evidence>
<evidence type="ECO:0000313" key="15">
    <source>
        <dbReference type="Ensembl" id="ENSCPOP00000021436.1"/>
    </source>
</evidence>
<dbReference type="Pfam" id="PF13853">
    <property type="entry name" value="7tm_4"/>
    <property type="match status" value="1"/>
</dbReference>
<dbReference type="PRINTS" id="PR00237">
    <property type="entry name" value="GPCRRHODOPSN"/>
</dbReference>
<dbReference type="STRING" id="10141.ENSCPOP00000021436"/>
<feature type="domain" description="G-protein coupled receptors family 1 profile" evidence="14">
    <location>
        <begin position="41"/>
        <end position="273"/>
    </location>
</feature>
<dbReference type="GO" id="GO:0004930">
    <property type="term" value="F:G protein-coupled receptor activity"/>
    <property type="evidence" value="ECO:0007669"/>
    <property type="project" value="UniProtKB-KW"/>
</dbReference>
<keyword evidence="10 12" id="KW-0807">Transducer</keyword>
<dbReference type="InterPro" id="IPR017452">
    <property type="entry name" value="GPCR_Rhodpsn_7TM"/>
</dbReference>
<keyword evidence="4 12" id="KW-0812">Transmembrane</keyword>
<dbReference type="GO" id="GO:0005886">
    <property type="term" value="C:plasma membrane"/>
    <property type="evidence" value="ECO:0007669"/>
    <property type="project" value="UniProtKB-SubCell"/>
</dbReference>
<evidence type="ECO:0000256" key="4">
    <source>
        <dbReference type="ARBA" id="ARBA00022692"/>
    </source>
</evidence>